<evidence type="ECO:0000313" key="2">
    <source>
        <dbReference type="EMBL" id="AJE81845.1"/>
    </source>
</evidence>
<gene>
    <name evidence="2" type="ORF">SLNWT_1469</name>
</gene>
<dbReference type="KEGG" id="sals:SLNWT_1469"/>
<organism evidence="2 3">
    <name type="scientific">Streptomyces albus (strain ATCC 21838 / DSM 41398 / FERM P-419 / JCM 4703 / NBRC 107858)</name>
    <dbReference type="NCBI Taxonomy" id="1081613"/>
    <lineage>
        <taxon>Bacteria</taxon>
        <taxon>Bacillati</taxon>
        <taxon>Actinomycetota</taxon>
        <taxon>Actinomycetes</taxon>
        <taxon>Kitasatosporales</taxon>
        <taxon>Streptomycetaceae</taxon>
        <taxon>Streptomyces</taxon>
    </lineage>
</organism>
<name>A0A0B5ERF7_STRA4</name>
<feature type="compositionally biased region" description="Basic residues" evidence="1">
    <location>
        <begin position="42"/>
        <end position="61"/>
    </location>
</feature>
<proteinExistence type="predicted"/>
<dbReference type="EMBL" id="CP010519">
    <property type="protein sequence ID" value="AJE81845.1"/>
    <property type="molecule type" value="Genomic_DNA"/>
</dbReference>
<reference evidence="2 3" key="1">
    <citation type="submission" date="2015-01" db="EMBL/GenBank/DDBJ databases">
        <title>Enhanced salinomycin production by adjusting the supply of polyketide extender units in Streptomyce albus DSM 41398.</title>
        <authorList>
            <person name="Lu C."/>
        </authorList>
    </citation>
    <scope>NUCLEOTIDE SEQUENCE [LARGE SCALE GENOMIC DNA]</scope>
    <source>
        <strain evidence="3">ATCC 21838 / DSM 41398 / FERM P-419 / JCM 4703 / NBRC 107858</strain>
    </source>
</reference>
<dbReference type="AlphaFoldDB" id="A0A0B5ERF7"/>
<evidence type="ECO:0000313" key="3">
    <source>
        <dbReference type="Proteomes" id="UP000031523"/>
    </source>
</evidence>
<dbReference type="Proteomes" id="UP000031523">
    <property type="component" value="Chromosome"/>
</dbReference>
<feature type="region of interest" description="Disordered" evidence="1">
    <location>
        <begin position="1"/>
        <end position="81"/>
    </location>
</feature>
<keyword evidence="3" id="KW-1185">Reference proteome</keyword>
<sequence length="81" mass="8371">MSTGAPRAPGRGPLAPERAGLAGPPGVRGLGQGHGSSSSPAAHRRRLRLRSARRAGHRWRTPRPYNDASAGGSRVAGRSLS</sequence>
<evidence type="ECO:0000256" key="1">
    <source>
        <dbReference type="SAM" id="MobiDB-lite"/>
    </source>
</evidence>
<accession>A0A0B5ERF7</accession>
<protein>
    <submittedName>
        <fullName evidence="2">Uncharacterized protein</fullName>
    </submittedName>
</protein>
<feature type="compositionally biased region" description="Low complexity" evidence="1">
    <location>
        <begin position="1"/>
        <end position="20"/>
    </location>
</feature>